<keyword evidence="1" id="KW-0812">Transmembrane</keyword>
<dbReference type="RefSeq" id="WP_188757443.1">
    <property type="nucleotide sequence ID" value="NZ_BMJB01000001.1"/>
</dbReference>
<dbReference type="AlphaFoldDB" id="A0A916REP6"/>
<proteinExistence type="predicted"/>
<name>A0A916REP6_9BACT</name>
<evidence type="ECO:0000313" key="3">
    <source>
        <dbReference type="Proteomes" id="UP000648801"/>
    </source>
</evidence>
<evidence type="ECO:0000256" key="1">
    <source>
        <dbReference type="SAM" id="Phobius"/>
    </source>
</evidence>
<keyword evidence="3" id="KW-1185">Reference proteome</keyword>
<dbReference type="EMBL" id="BMJB01000001">
    <property type="protein sequence ID" value="GGA53750.1"/>
    <property type="molecule type" value="Genomic_DNA"/>
</dbReference>
<reference evidence="2" key="1">
    <citation type="journal article" date="2014" name="Int. J. Syst. Evol. Microbiol.">
        <title>Complete genome sequence of Corynebacterium casei LMG S-19264T (=DSM 44701T), isolated from a smear-ripened cheese.</title>
        <authorList>
            <consortium name="US DOE Joint Genome Institute (JGI-PGF)"/>
            <person name="Walter F."/>
            <person name="Albersmeier A."/>
            <person name="Kalinowski J."/>
            <person name="Ruckert C."/>
        </authorList>
    </citation>
    <scope>NUCLEOTIDE SEQUENCE</scope>
    <source>
        <strain evidence="2">CGMCC 1.15447</strain>
    </source>
</reference>
<organism evidence="2 3">
    <name type="scientific">Edaphobacter acidisoli</name>
    <dbReference type="NCBI Taxonomy" id="2040573"/>
    <lineage>
        <taxon>Bacteria</taxon>
        <taxon>Pseudomonadati</taxon>
        <taxon>Acidobacteriota</taxon>
        <taxon>Terriglobia</taxon>
        <taxon>Terriglobales</taxon>
        <taxon>Acidobacteriaceae</taxon>
        <taxon>Edaphobacter</taxon>
    </lineage>
</organism>
<keyword evidence="1" id="KW-0472">Membrane</keyword>
<feature type="transmembrane region" description="Helical" evidence="1">
    <location>
        <begin position="38"/>
        <end position="55"/>
    </location>
</feature>
<dbReference type="Proteomes" id="UP000648801">
    <property type="component" value="Unassembled WGS sequence"/>
</dbReference>
<sequence length="298" mass="33736">MVLYGEFKAATWKDFVDDGTSDITIFLARVLIRMNKRALALIIICLTAMPVLMFAQTDEIQVYDGEIAPPGIFNLMIHNNFTPKGRTVPDYPGAIIANHSYQVTAEWAYGVTPWFEQGLYMPVTSPYSSNYGSTINGFKIRELFTRPEAHDHIFFYAANFEFSVNHSYWESRTITSEIRPIVGLHLHPWDFIYNPIVDTDYTGGLGNLQYNPSGRVAYNFNDRWAVAAEEYDGFGPLHGFLPVSKQFHEVWATMDYSGSKFLGLSVEAGVGHGVTGASDKWTLKLMLSRNLNVHPWRP</sequence>
<keyword evidence="1" id="KW-1133">Transmembrane helix</keyword>
<protein>
    <submittedName>
        <fullName evidence="2">Uncharacterized protein</fullName>
    </submittedName>
</protein>
<gene>
    <name evidence="2" type="ORF">GCM10011507_01120</name>
</gene>
<comment type="caution">
    <text evidence="2">The sequence shown here is derived from an EMBL/GenBank/DDBJ whole genome shotgun (WGS) entry which is preliminary data.</text>
</comment>
<accession>A0A916REP6</accession>
<evidence type="ECO:0000313" key="2">
    <source>
        <dbReference type="EMBL" id="GGA53750.1"/>
    </source>
</evidence>
<reference evidence="2" key="2">
    <citation type="submission" date="2020-09" db="EMBL/GenBank/DDBJ databases">
        <authorList>
            <person name="Sun Q."/>
            <person name="Zhou Y."/>
        </authorList>
    </citation>
    <scope>NUCLEOTIDE SEQUENCE</scope>
    <source>
        <strain evidence="2">CGMCC 1.15447</strain>
    </source>
</reference>